<feature type="non-terminal residue" evidence="1">
    <location>
        <position position="157"/>
    </location>
</feature>
<gene>
    <name evidence="1" type="ORF">METZ01_LOCUS416935</name>
</gene>
<name>A0A382X1F7_9ZZZZ</name>
<accession>A0A382X1F7</accession>
<organism evidence="1">
    <name type="scientific">marine metagenome</name>
    <dbReference type="NCBI Taxonomy" id="408172"/>
    <lineage>
        <taxon>unclassified sequences</taxon>
        <taxon>metagenomes</taxon>
        <taxon>ecological metagenomes</taxon>
    </lineage>
</organism>
<reference evidence="1" key="1">
    <citation type="submission" date="2018-05" db="EMBL/GenBank/DDBJ databases">
        <authorList>
            <person name="Lanie J.A."/>
            <person name="Ng W.-L."/>
            <person name="Kazmierczak K.M."/>
            <person name="Andrzejewski T.M."/>
            <person name="Davidsen T.M."/>
            <person name="Wayne K.J."/>
            <person name="Tettelin H."/>
            <person name="Glass J.I."/>
            <person name="Rusch D."/>
            <person name="Podicherti R."/>
            <person name="Tsui H.-C.T."/>
            <person name="Winkler M.E."/>
        </authorList>
    </citation>
    <scope>NUCLEOTIDE SEQUENCE</scope>
</reference>
<feature type="non-terminal residue" evidence="1">
    <location>
        <position position="1"/>
    </location>
</feature>
<dbReference type="EMBL" id="UINC01163656">
    <property type="protein sequence ID" value="SVD64081.1"/>
    <property type="molecule type" value="Genomic_DNA"/>
</dbReference>
<sequence>LLDVTSKNQKVIDSVNFTEAYAASVGKNLFDGVTLSDSVVKYVIKDYFGDTIPLTDVLGTFNEFLRDRFDEVRASDLESSELLNTSLINGGLLNSLGSATIGQVAVTSPTKTDLTTISDVLAAVTDKLFSDTANISDGVANNISKYLASGLSLDDFA</sequence>
<protein>
    <submittedName>
        <fullName evidence="1">Uncharacterized protein</fullName>
    </submittedName>
</protein>
<dbReference type="AlphaFoldDB" id="A0A382X1F7"/>
<evidence type="ECO:0000313" key="1">
    <source>
        <dbReference type="EMBL" id="SVD64081.1"/>
    </source>
</evidence>
<proteinExistence type="predicted"/>